<dbReference type="SMART" id="SM00464">
    <property type="entry name" value="LON"/>
    <property type="match status" value="1"/>
</dbReference>
<dbReference type="Proteomes" id="UP000253529">
    <property type="component" value="Unassembled WGS sequence"/>
</dbReference>
<dbReference type="PANTHER" id="PTHR46732">
    <property type="entry name" value="ATP-DEPENDENT PROTEASE LA (LON) DOMAIN PROTEIN"/>
    <property type="match status" value="1"/>
</dbReference>
<comment type="caution">
    <text evidence="2">The sequence shown here is derived from an EMBL/GenBank/DDBJ whole genome shotgun (WGS) entry which is preliminary data.</text>
</comment>
<keyword evidence="3" id="KW-1185">Reference proteome</keyword>
<dbReference type="AlphaFoldDB" id="A0A366FVL4"/>
<dbReference type="PROSITE" id="PS51787">
    <property type="entry name" value="LON_N"/>
    <property type="match status" value="1"/>
</dbReference>
<evidence type="ECO:0000313" key="3">
    <source>
        <dbReference type="Proteomes" id="UP000253529"/>
    </source>
</evidence>
<feature type="domain" description="Lon N-terminal" evidence="1">
    <location>
        <begin position="17"/>
        <end position="211"/>
    </location>
</feature>
<dbReference type="Gene3D" id="2.30.130.40">
    <property type="entry name" value="LON domain-like"/>
    <property type="match status" value="1"/>
</dbReference>
<evidence type="ECO:0000259" key="1">
    <source>
        <dbReference type="PROSITE" id="PS51787"/>
    </source>
</evidence>
<dbReference type="SUPFAM" id="SSF88697">
    <property type="entry name" value="PUA domain-like"/>
    <property type="match status" value="1"/>
</dbReference>
<dbReference type="InterPro" id="IPR003111">
    <property type="entry name" value="Lon_prtase_N"/>
</dbReference>
<proteinExistence type="predicted"/>
<organism evidence="2 3">
    <name type="scientific">Roseiarcus fermentans</name>
    <dbReference type="NCBI Taxonomy" id="1473586"/>
    <lineage>
        <taxon>Bacteria</taxon>
        <taxon>Pseudomonadati</taxon>
        <taxon>Pseudomonadota</taxon>
        <taxon>Alphaproteobacteria</taxon>
        <taxon>Hyphomicrobiales</taxon>
        <taxon>Roseiarcaceae</taxon>
        <taxon>Roseiarcus</taxon>
    </lineage>
</organism>
<dbReference type="EMBL" id="QNRK01000001">
    <property type="protein sequence ID" value="RBP18080.1"/>
    <property type="molecule type" value="Genomic_DNA"/>
</dbReference>
<evidence type="ECO:0000313" key="2">
    <source>
        <dbReference type="EMBL" id="RBP18080.1"/>
    </source>
</evidence>
<dbReference type="InterPro" id="IPR015947">
    <property type="entry name" value="PUA-like_sf"/>
</dbReference>
<dbReference type="Pfam" id="PF02190">
    <property type="entry name" value="LON_substr_bdg"/>
    <property type="match status" value="1"/>
</dbReference>
<dbReference type="OrthoDB" id="9806457at2"/>
<dbReference type="PANTHER" id="PTHR46732:SF8">
    <property type="entry name" value="ATP-DEPENDENT PROTEASE LA (LON) DOMAIN PROTEIN"/>
    <property type="match status" value="1"/>
</dbReference>
<protein>
    <recommendedName>
        <fullName evidence="1">Lon N-terminal domain-containing protein</fullName>
    </recommendedName>
</protein>
<dbReference type="RefSeq" id="WP_113887449.1">
    <property type="nucleotide sequence ID" value="NZ_QNRK01000001.1"/>
</dbReference>
<accession>A0A366FVL4</accession>
<dbReference type="InterPro" id="IPR046336">
    <property type="entry name" value="Lon_prtase_N_sf"/>
</dbReference>
<gene>
    <name evidence="2" type="ORF">DFR50_10122</name>
</gene>
<name>A0A366FVL4_9HYPH</name>
<reference evidence="2 3" key="1">
    <citation type="submission" date="2018-06" db="EMBL/GenBank/DDBJ databases">
        <title>Genomic Encyclopedia of Type Strains, Phase IV (KMG-IV): sequencing the most valuable type-strain genomes for metagenomic binning, comparative biology and taxonomic classification.</title>
        <authorList>
            <person name="Goeker M."/>
        </authorList>
    </citation>
    <scope>NUCLEOTIDE SEQUENCE [LARGE SCALE GENOMIC DNA]</scope>
    <source>
        <strain evidence="2 3">DSM 24875</strain>
    </source>
</reference>
<sequence length="222" mass="24177">MKINRTYAGPADMPATIPLFPLEGALLLPRRPLQLTVFEPRYLAMLDDALSGERLVGIIQPTEAETSGGPPPELYALGCAGRIVQYAEIGDGRCFVTLMGVARFRLAEEMHYATPYRVAAADYAPFADDFHEGAGEAAVDRESLLTTLRRFAEVNEVKVAWNDIKKASNEALVNGLSMMSPCGPREKQALLEAVDLRSRGEMLVAITTIELARGDDAGTQLH</sequence>